<dbReference type="Gene3D" id="2.60.120.10">
    <property type="entry name" value="Jelly Rolls"/>
    <property type="match status" value="1"/>
</dbReference>
<dbReference type="SMART" id="SM00100">
    <property type="entry name" value="cNMP"/>
    <property type="match status" value="1"/>
</dbReference>
<dbReference type="RefSeq" id="WP_344679298.1">
    <property type="nucleotide sequence ID" value="NZ_BAAAUX010000011.1"/>
</dbReference>
<reference evidence="2 3" key="1">
    <citation type="journal article" date="2019" name="Int. J. Syst. Evol. Microbiol.">
        <title>The Global Catalogue of Microorganisms (GCM) 10K type strain sequencing project: providing services to taxonomists for standard genome sequencing and annotation.</title>
        <authorList>
            <consortium name="The Broad Institute Genomics Platform"/>
            <consortium name="The Broad Institute Genome Sequencing Center for Infectious Disease"/>
            <person name="Wu L."/>
            <person name="Ma J."/>
        </authorList>
    </citation>
    <scope>NUCLEOTIDE SEQUENCE [LARGE SCALE GENOMIC DNA]</scope>
    <source>
        <strain evidence="2 3">JCM 9383</strain>
    </source>
</reference>
<keyword evidence="3" id="KW-1185">Reference proteome</keyword>
<feature type="domain" description="Cyclic nucleotide-binding" evidence="1">
    <location>
        <begin position="99"/>
        <end position="197"/>
    </location>
</feature>
<organism evidence="2 3">
    <name type="scientific">Saccharopolyspora taberi</name>
    <dbReference type="NCBI Taxonomy" id="60895"/>
    <lineage>
        <taxon>Bacteria</taxon>
        <taxon>Bacillati</taxon>
        <taxon>Actinomycetota</taxon>
        <taxon>Actinomycetes</taxon>
        <taxon>Pseudonocardiales</taxon>
        <taxon>Pseudonocardiaceae</taxon>
        <taxon>Saccharopolyspora</taxon>
    </lineage>
</organism>
<proteinExistence type="predicted"/>
<dbReference type="SUPFAM" id="SSF51206">
    <property type="entry name" value="cAMP-binding domain-like"/>
    <property type="match status" value="1"/>
</dbReference>
<sequence>MTDVFAVSGAGDRPVSLGTAAARNLATTTKSAPQMQEISPRWLLRRLPWEEVEAGAYRVNRRLTYPVGDGLVTFTTEGQRARVVPGELRELPLLRGFDDEAALTALADRFEQRELGSGEVIAEPGGAADRIVLLVRGRVNKVLRGEYGDDIVADVLGEGQFFGDGVLASSGQHWEHTYRTTTPCTVLELPRSAVEGVADAHGSLREHVRARAAAPRPDTNKRGEARIDLSSGHEGEVSVPGTFVDYATEPREYELGVAQTVLRVHTRVADLYNDPMDQTEQQLRLTIEALRERQEHELINNPEFGLLHNIDPRQRVRSRTGAPTPDDFDALLGRRRKSRLFLAHPRAIAAFGRECNKRGIYPGTADVDGSPVLTWRNVPIFPSDKLPVSSRGTTPVLCMRTGLDDAGVIGLRQRAVPDEYEPGVGVRSLGITEKAIRQYLVSVYFSAAVLVPDALGVLDSVRIGR</sequence>
<evidence type="ECO:0000259" key="1">
    <source>
        <dbReference type="PROSITE" id="PS50042"/>
    </source>
</evidence>
<dbReference type="Pfam" id="PF00027">
    <property type="entry name" value="cNMP_binding"/>
    <property type="match status" value="1"/>
</dbReference>
<dbReference type="CDD" id="cd00038">
    <property type="entry name" value="CAP_ED"/>
    <property type="match status" value="1"/>
</dbReference>
<gene>
    <name evidence="2" type="ORF">GCM10010470_20280</name>
</gene>
<dbReference type="NCBIfam" id="NF041163">
    <property type="entry name" value="encap_f2b"/>
    <property type="match status" value="1"/>
</dbReference>
<protein>
    <submittedName>
        <fullName evidence="2">Family 2B encapsulin nanocompartment shell protein</fullName>
    </submittedName>
</protein>
<dbReference type="PANTHER" id="PTHR24567">
    <property type="entry name" value="CRP FAMILY TRANSCRIPTIONAL REGULATORY PROTEIN"/>
    <property type="match status" value="1"/>
</dbReference>
<dbReference type="Proteomes" id="UP001500979">
    <property type="component" value="Unassembled WGS sequence"/>
</dbReference>
<accession>A0ABN3VAS8</accession>
<dbReference type="PANTHER" id="PTHR24567:SF74">
    <property type="entry name" value="HTH-TYPE TRANSCRIPTIONAL REGULATOR ARCR"/>
    <property type="match status" value="1"/>
</dbReference>
<dbReference type="InterPro" id="IPR018490">
    <property type="entry name" value="cNMP-bd_dom_sf"/>
</dbReference>
<dbReference type="EMBL" id="BAAAUX010000011">
    <property type="protein sequence ID" value="GAA2786001.1"/>
    <property type="molecule type" value="Genomic_DNA"/>
</dbReference>
<dbReference type="InterPro" id="IPR000595">
    <property type="entry name" value="cNMP-bd_dom"/>
</dbReference>
<evidence type="ECO:0000313" key="3">
    <source>
        <dbReference type="Proteomes" id="UP001500979"/>
    </source>
</evidence>
<comment type="caution">
    <text evidence="2">The sequence shown here is derived from an EMBL/GenBank/DDBJ whole genome shotgun (WGS) entry which is preliminary data.</text>
</comment>
<dbReference type="InterPro" id="IPR014710">
    <property type="entry name" value="RmlC-like_jellyroll"/>
</dbReference>
<evidence type="ECO:0000313" key="2">
    <source>
        <dbReference type="EMBL" id="GAA2786001.1"/>
    </source>
</evidence>
<dbReference type="InterPro" id="IPR045641">
    <property type="entry name" value="SrpI-like"/>
</dbReference>
<name>A0ABN3VAS8_9PSEU</name>
<dbReference type="Pfam" id="PF19307">
    <property type="entry name" value="SrpI-like"/>
    <property type="match status" value="1"/>
</dbReference>
<dbReference type="InterPro" id="IPR049817">
    <property type="entry name" value="Encap_f2b"/>
</dbReference>
<dbReference type="PROSITE" id="PS50042">
    <property type="entry name" value="CNMP_BINDING_3"/>
    <property type="match status" value="1"/>
</dbReference>
<dbReference type="InterPro" id="IPR050397">
    <property type="entry name" value="Env_Response_Regulators"/>
</dbReference>